<keyword evidence="2" id="KW-1185">Reference proteome</keyword>
<reference evidence="1" key="1">
    <citation type="submission" date="2022-06" db="EMBL/GenBank/DDBJ databases">
        <title>Phylogenomic reconstructions and comparative analyses of Kickxellomycotina fungi.</title>
        <authorList>
            <person name="Reynolds N.K."/>
            <person name="Stajich J.E."/>
            <person name="Barry K."/>
            <person name="Grigoriev I.V."/>
            <person name="Crous P."/>
            <person name="Smith M.E."/>
        </authorList>
    </citation>
    <scope>NUCLEOTIDE SEQUENCE</scope>
    <source>
        <strain evidence="1">RSA 2271</strain>
    </source>
</reference>
<evidence type="ECO:0000313" key="1">
    <source>
        <dbReference type="EMBL" id="KAJ1675519.1"/>
    </source>
</evidence>
<dbReference type="Proteomes" id="UP001145114">
    <property type="component" value="Unassembled WGS sequence"/>
</dbReference>
<dbReference type="EMBL" id="JAMZIH010005269">
    <property type="protein sequence ID" value="KAJ1675519.1"/>
    <property type="molecule type" value="Genomic_DNA"/>
</dbReference>
<gene>
    <name evidence="1" type="ORF">EV182_001105</name>
</gene>
<evidence type="ECO:0000313" key="2">
    <source>
        <dbReference type="Proteomes" id="UP001145114"/>
    </source>
</evidence>
<accession>A0ACC1HNL1</accession>
<proteinExistence type="predicted"/>
<name>A0ACC1HNL1_9FUNG</name>
<sequence>MYALVREQRRGYPGNRRVSSMYLNTESVAFSWVSRMPEDEGWLIVPNHIPSDPFYSDFEKMRSYGAGQTTSCLAAQSQAAALRYTRPPRASLGSNDGSATNSQRQSLRMRIQKSSIGGRSSARDSLQSRSASCDHQDLDKQQQQQQQRKQESHPNTNGPIVIFSNRRQSRPDFRRSSQRLRDYQRSQEFDPTRESLDPNANGSGASSAVTSDTDLSNGRPSVDNEGGNENSQPITRDDVCRPSSIRSTATASTVPVRRPTISSSTESEETVVGHGGITDAPPVPPKPDPCLPPLMAQRLERQMRTKDTRHHRRHRRGLAQPSTSRSQEDEGSTQQQPANAPSTSTPSQPNNTANPSSTGTTSVPSLPQLPPEILQQISTDPHSSAFPSPSPHPKLGRDIMDRSLPPIQPTPTLAPGSVINTRPRATSDDRSKRFNTSSAVTSVPTNTDSPPSDRHLSPSSPRGLGIGNIRLITGNGGNPTSSKGSPNSGRSLSGLPIAGSLDEASSPRILKWLNHIPFVDGSNRHQGNHYRYENIQGSKSSFSLLKFRHISDEGDLESNESDTMRRRHRPRSLSVPLTPLHGSFTFSWRGSNKHNAKDKPQQNPIGMVSAATISTGGSRSHNIFAFVPRISGSTGGDGSIGRWGRHSLYNKDESDLSLHAGYGHRLASKFSEAIRKLRRPLCPFLFDYMHTPERSPNILYVGDTNYMHFSSRSPNFATSLPNLLHPAESSRCEKCGRYLKDTRTYARCENGHVFCNNCIEAHAMSFIASGSLRVPCASISPCPAWILHFELERCLGSNKLRNRPSLLPERLRSGNNDTATTDVGGFRNTPSRAAVAAQDPRTMSSHTINDDPSINSSVTNYPSAANIHEILPRDSRTGHQPHIVDIPGGATATSEGVQSQRAACPALALPLPTQNPEPLIPRGETISFDLQIDTANKDMLEQDEERKQQKRKDSRRYLNSLRLSPISLSSFFESGSDGAATPTSASSKDGPDSDATASNSPEHQRFSRGSSLLRRPVPPRTSYANRLALTKSMGTWVTPGQIHSGYFNDLALYADALDYFTGTPPHKRRHTKINYRGVVDLGLTGSSILNPRQRSAARHRYELSGWRDHISSVDPKDPESLIRAIDNVVRARDSADASLDLLSHWSDVYNAIGGDDKGTDDKANAHRFGDGLDTNLDFLAPSSASLREDRADKLPEVSRLGPPGTVKTRGNSARKINHVPMSITDASAQLWLDALDWNHLLTKESGSKPQSNDMHSDGRYYPKTVCISPDDGTSHNGSESDALWFQLSSLSQQDLPGMIWNHWGNKPQRATRNTRESSPMHLDGNNPGGNDGDRLVNKQQQQQQSLRHLGQHQGSVYTSNQNNHNSRPLLRQNSTAPTIVPDLLESVQLNADLYVQLKQLAS</sequence>
<organism evidence="1 2">
    <name type="scientific">Spiromyces aspiralis</name>
    <dbReference type="NCBI Taxonomy" id="68401"/>
    <lineage>
        <taxon>Eukaryota</taxon>
        <taxon>Fungi</taxon>
        <taxon>Fungi incertae sedis</taxon>
        <taxon>Zoopagomycota</taxon>
        <taxon>Kickxellomycotina</taxon>
        <taxon>Kickxellomycetes</taxon>
        <taxon>Kickxellales</taxon>
        <taxon>Kickxellaceae</taxon>
        <taxon>Spiromyces</taxon>
    </lineage>
</organism>
<comment type="caution">
    <text evidence="1">The sequence shown here is derived from an EMBL/GenBank/DDBJ whole genome shotgun (WGS) entry which is preliminary data.</text>
</comment>
<protein>
    <submittedName>
        <fullName evidence="1">Uncharacterized protein</fullName>
    </submittedName>
</protein>